<keyword evidence="2" id="KW-1185">Reference proteome</keyword>
<name>A0ABR5Z3K2_9GAMM</name>
<gene>
    <name evidence="1" type="ORF">G7026_15340</name>
</gene>
<accession>A0ABR5Z3K2</accession>
<dbReference type="RefSeq" id="WP_219858453.1">
    <property type="nucleotide sequence ID" value="NZ_JAAMRF010000007.1"/>
</dbReference>
<dbReference type="Proteomes" id="UP000786387">
    <property type="component" value="Unassembled WGS sequence"/>
</dbReference>
<reference evidence="1 2" key="1">
    <citation type="submission" date="2020-02" db="EMBL/GenBank/DDBJ databases">
        <title>Synteny-based analysis reveals conserved mechanism for high triclosan tolerance in Pseudomonas, as well as instances of horizontal transfer.</title>
        <authorList>
            <person name="Mcfarland A.G."/>
            <person name="Bertucci H.K."/>
            <person name="Litmann E."/>
            <person name="Shen J."/>
            <person name="Huttenhower C."/>
            <person name="Hartmann E.M."/>
        </authorList>
    </citation>
    <scope>NUCLEOTIDE SEQUENCE [LARGE SCALE GENOMIC DNA]</scope>
    <source>
        <strain evidence="1 2">115A1</strain>
    </source>
</reference>
<comment type="caution">
    <text evidence="1">The sequence shown here is derived from an EMBL/GenBank/DDBJ whole genome shotgun (WGS) entry which is preliminary data.</text>
</comment>
<organism evidence="1 2">
    <name type="scientific">Stutzerimonas azotifigens</name>
    <dbReference type="NCBI Taxonomy" id="291995"/>
    <lineage>
        <taxon>Bacteria</taxon>
        <taxon>Pseudomonadati</taxon>
        <taxon>Pseudomonadota</taxon>
        <taxon>Gammaproteobacteria</taxon>
        <taxon>Pseudomonadales</taxon>
        <taxon>Pseudomonadaceae</taxon>
        <taxon>Stutzerimonas</taxon>
    </lineage>
</organism>
<proteinExistence type="predicted"/>
<evidence type="ECO:0000313" key="2">
    <source>
        <dbReference type="Proteomes" id="UP000786387"/>
    </source>
</evidence>
<dbReference type="EMBL" id="JAAMRF010000007">
    <property type="protein sequence ID" value="MBA1274729.1"/>
    <property type="molecule type" value="Genomic_DNA"/>
</dbReference>
<evidence type="ECO:0000313" key="1">
    <source>
        <dbReference type="EMBL" id="MBA1274729.1"/>
    </source>
</evidence>
<sequence>MPQAYSTRRHCMFLGRALLIHNQGSLPAFVQGYSLPGTAEKQDEPNHLDHLDLLLTLVMHLAEVSTNLGRPAPTVLIAPAFADSTILRSAAVAECQAGIAVGSMS</sequence>
<protein>
    <submittedName>
        <fullName evidence="1">Uncharacterized protein</fullName>
    </submittedName>
</protein>